<protein>
    <submittedName>
        <fullName evidence="1">Uncharacterized protein</fullName>
    </submittedName>
</protein>
<name>A0A286RE90_9BACT</name>
<proteinExistence type="predicted"/>
<sequence length="158" mass="17848">MTDGATNNKPPLTHVVTNLIRRLGRSLAVYAMQARPWVPYRREELWELLEEIASQHREWAERLGEEITAAGQMIELGPFPSSYTRFHDVSVDFLAIRILDDLRELRSLAEEAERLPGIKPELAAVLTRIRSGLSDQASNLEKALMQAKILTPRTSDSG</sequence>
<dbReference type="AlphaFoldDB" id="A0A286RE90"/>
<dbReference type="KEGG" id="ttf:THTE_1687"/>
<keyword evidence="2" id="KW-1185">Reference proteome</keyword>
<reference evidence="1 2" key="1">
    <citation type="journal article" name="Front. Microbiol.">
        <title>Sugar Metabolism of the First Thermophilic Planctomycete Thermogutta terrifontis: Comparative Genomic and Transcriptomic Approaches.</title>
        <authorList>
            <person name="Elcheninov A.G."/>
            <person name="Menzel P."/>
            <person name="Gudbergsdottir S.R."/>
            <person name="Slesarev A.I."/>
            <person name="Kadnikov V.V."/>
            <person name="Krogh A."/>
            <person name="Bonch-Osmolovskaya E.A."/>
            <person name="Peng X."/>
            <person name="Kublanov I.V."/>
        </authorList>
    </citation>
    <scope>NUCLEOTIDE SEQUENCE [LARGE SCALE GENOMIC DNA]</scope>
    <source>
        <strain evidence="1 2">R1</strain>
    </source>
</reference>
<dbReference type="EMBL" id="CP018477">
    <property type="protein sequence ID" value="ASV74289.1"/>
    <property type="molecule type" value="Genomic_DNA"/>
</dbReference>
<gene>
    <name evidence="1" type="ORF">THTE_1687</name>
</gene>
<evidence type="ECO:0000313" key="2">
    <source>
        <dbReference type="Proteomes" id="UP000215086"/>
    </source>
</evidence>
<evidence type="ECO:0000313" key="1">
    <source>
        <dbReference type="EMBL" id="ASV74289.1"/>
    </source>
</evidence>
<dbReference type="RefSeq" id="WP_095414654.1">
    <property type="nucleotide sequence ID" value="NZ_CP018477.1"/>
</dbReference>
<accession>A0A286RE90</accession>
<organism evidence="1 2">
    <name type="scientific">Thermogutta terrifontis</name>
    <dbReference type="NCBI Taxonomy" id="1331910"/>
    <lineage>
        <taxon>Bacteria</taxon>
        <taxon>Pseudomonadati</taxon>
        <taxon>Planctomycetota</taxon>
        <taxon>Planctomycetia</taxon>
        <taxon>Pirellulales</taxon>
        <taxon>Thermoguttaceae</taxon>
        <taxon>Thermogutta</taxon>
    </lineage>
</organism>
<dbReference type="Proteomes" id="UP000215086">
    <property type="component" value="Chromosome"/>
</dbReference>